<gene>
    <name evidence="3" type="primary">20200991</name>
    <name evidence="2" type="ORF">HELRODRAFT_165380</name>
</gene>
<dbReference type="InterPro" id="IPR024445">
    <property type="entry name" value="Tnp_ISXO2-like"/>
</dbReference>
<dbReference type="Pfam" id="PF12762">
    <property type="entry name" value="DDE_Tnp_IS1595"/>
    <property type="match status" value="1"/>
</dbReference>
<evidence type="ECO:0000313" key="4">
    <source>
        <dbReference type="Proteomes" id="UP000015101"/>
    </source>
</evidence>
<reference evidence="3" key="3">
    <citation type="submission" date="2015-06" db="UniProtKB">
        <authorList>
            <consortium name="EnsemblMetazoa"/>
        </authorList>
    </citation>
    <scope>IDENTIFICATION</scope>
</reference>
<dbReference type="RefSeq" id="XP_009030222.1">
    <property type="nucleotide sequence ID" value="XM_009031974.1"/>
</dbReference>
<dbReference type="PANTHER" id="PTHR47163">
    <property type="entry name" value="DDE_TNP_IS1595 DOMAIN-CONTAINING PROTEIN"/>
    <property type="match status" value="1"/>
</dbReference>
<dbReference type="GeneID" id="20200991"/>
<dbReference type="EMBL" id="KB097700">
    <property type="protein sequence ID" value="ESN91355.1"/>
    <property type="molecule type" value="Genomic_DNA"/>
</dbReference>
<protein>
    <recommendedName>
        <fullName evidence="1">ISXO2-like transposase domain-containing protein</fullName>
    </recommendedName>
</protein>
<dbReference type="AlphaFoldDB" id="T1EWP1"/>
<dbReference type="InParanoid" id="T1EWP1"/>
<organism evidence="3 4">
    <name type="scientific">Helobdella robusta</name>
    <name type="common">Californian leech</name>
    <dbReference type="NCBI Taxonomy" id="6412"/>
    <lineage>
        <taxon>Eukaryota</taxon>
        <taxon>Metazoa</taxon>
        <taxon>Spiralia</taxon>
        <taxon>Lophotrochozoa</taxon>
        <taxon>Annelida</taxon>
        <taxon>Clitellata</taxon>
        <taxon>Hirudinea</taxon>
        <taxon>Rhynchobdellida</taxon>
        <taxon>Glossiphoniidae</taxon>
        <taxon>Helobdella</taxon>
    </lineage>
</organism>
<dbReference type="STRING" id="6412.T1EWP1"/>
<evidence type="ECO:0000313" key="2">
    <source>
        <dbReference type="EMBL" id="ESN91355.1"/>
    </source>
</evidence>
<dbReference type="HOGENOM" id="CLU_044348_6_5_1"/>
<dbReference type="EnsemblMetazoa" id="HelroT165380">
    <property type="protein sequence ID" value="HelroP165380"/>
    <property type="gene ID" value="HelroG165380"/>
</dbReference>
<name>T1EWP1_HELRO</name>
<evidence type="ECO:0000259" key="1">
    <source>
        <dbReference type="SMART" id="SM01126"/>
    </source>
</evidence>
<dbReference type="EMBL" id="AMQM01002040">
    <property type="status" value="NOT_ANNOTATED_CDS"/>
    <property type="molecule type" value="Genomic_DNA"/>
</dbReference>
<dbReference type="OrthoDB" id="10052789at2759"/>
<keyword evidence="4" id="KW-1185">Reference proteome</keyword>
<evidence type="ECO:0000313" key="3">
    <source>
        <dbReference type="EnsemblMetazoa" id="HelroP165380"/>
    </source>
</evidence>
<sequence length="120" mass="13752">MRQLTSSTHLPTSKGWTAGLTGGATIWSDQWAAYNNIMAATGLAHQTVNHSISFVAPNGVHTNRIKNLWRCAKHKIKRMNATCNDHMSSYLDEFLWQRSVRNRDDRFQKALELIRTHYPV</sequence>
<feature type="domain" description="ISXO2-like transposase" evidence="1">
    <location>
        <begin position="3"/>
        <end position="99"/>
    </location>
</feature>
<reference evidence="2 4" key="2">
    <citation type="journal article" date="2013" name="Nature">
        <title>Insights into bilaterian evolution from three spiralian genomes.</title>
        <authorList>
            <person name="Simakov O."/>
            <person name="Marletaz F."/>
            <person name="Cho S.J."/>
            <person name="Edsinger-Gonzales E."/>
            <person name="Havlak P."/>
            <person name="Hellsten U."/>
            <person name="Kuo D.H."/>
            <person name="Larsson T."/>
            <person name="Lv J."/>
            <person name="Arendt D."/>
            <person name="Savage R."/>
            <person name="Osoegawa K."/>
            <person name="de Jong P."/>
            <person name="Grimwood J."/>
            <person name="Chapman J.A."/>
            <person name="Shapiro H."/>
            <person name="Aerts A."/>
            <person name="Otillar R.P."/>
            <person name="Terry A.Y."/>
            <person name="Boore J.L."/>
            <person name="Grigoriev I.V."/>
            <person name="Lindberg D.R."/>
            <person name="Seaver E.C."/>
            <person name="Weisblat D.A."/>
            <person name="Putnam N.H."/>
            <person name="Rokhsar D.S."/>
        </authorList>
    </citation>
    <scope>NUCLEOTIDE SEQUENCE</scope>
</reference>
<dbReference type="OMA" id="NCKRELA"/>
<accession>T1EWP1</accession>
<dbReference type="CTD" id="20200991"/>
<dbReference type="SMART" id="SM01126">
    <property type="entry name" value="DDE_Tnp_IS1595"/>
    <property type="match status" value="1"/>
</dbReference>
<dbReference type="KEGG" id="hro:HELRODRAFT_165380"/>
<dbReference type="Proteomes" id="UP000015101">
    <property type="component" value="Unassembled WGS sequence"/>
</dbReference>
<dbReference type="PANTHER" id="PTHR47163:SF2">
    <property type="entry name" value="SI:DKEY-17M8.2"/>
    <property type="match status" value="1"/>
</dbReference>
<reference evidence="4" key="1">
    <citation type="submission" date="2012-12" db="EMBL/GenBank/DDBJ databases">
        <authorList>
            <person name="Hellsten U."/>
            <person name="Grimwood J."/>
            <person name="Chapman J.A."/>
            <person name="Shapiro H."/>
            <person name="Aerts A."/>
            <person name="Otillar R.P."/>
            <person name="Terry A.Y."/>
            <person name="Boore J.L."/>
            <person name="Simakov O."/>
            <person name="Marletaz F."/>
            <person name="Cho S.-J."/>
            <person name="Edsinger-Gonzales E."/>
            <person name="Havlak P."/>
            <person name="Kuo D.-H."/>
            <person name="Larsson T."/>
            <person name="Lv J."/>
            <person name="Arendt D."/>
            <person name="Savage R."/>
            <person name="Osoegawa K."/>
            <person name="de Jong P."/>
            <person name="Lindberg D.R."/>
            <person name="Seaver E.C."/>
            <person name="Weisblat D.A."/>
            <person name="Putnam N.H."/>
            <person name="Grigoriev I.V."/>
            <person name="Rokhsar D.S."/>
        </authorList>
    </citation>
    <scope>NUCLEOTIDE SEQUENCE</scope>
</reference>
<dbReference type="InterPro" id="IPR053164">
    <property type="entry name" value="IS1016-like_transposase"/>
</dbReference>
<proteinExistence type="predicted"/>